<dbReference type="InterPro" id="IPR006944">
    <property type="entry name" value="Phage/GTA_portal"/>
</dbReference>
<keyword evidence="3" id="KW-1185">Reference proteome</keyword>
<evidence type="ECO:0000256" key="1">
    <source>
        <dbReference type="ARBA" id="ARBA00006799"/>
    </source>
</evidence>
<gene>
    <name evidence="2" type="ORF">HMPREF1050_1061</name>
</gene>
<evidence type="ECO:0000313" key="2">
    <source>
        <dbReference type="EMBL" id="EIJ70966.1"/>
    </source>
</evidence>
<proteinExistence type="inferred from homology"/>
<dbReference type="NCBIfam" id="TIGR01540">
    <property type="entry name" value="portal_PBSX"/>
    <property type="match status" value="1"/>
</dbReference>
<dbReference type="GeneID" id="78223602"/>
<comment type="caution">
    <text evidence="2">The sequence shown here is derived from an EMBL/GenBank/DDBJ whole genome shotgun (WGS) entry which is preliminary data.</text>
</comment>
<dbReference type="RefSeq" id="WP_005706288.1">
    <property type="nucleotide sequence ID" value="NZ_AJSW01000025.1"/>
</dbReference>
<reference evidence="2 3" key="1">
    <citation type="submission" date="2012-02" db="EMBL/GenBank/DDBJ databases">
        <authorList>
            <person name="Harkins D.M."/>
            <person name="Madupu R."/>
            <person name="Durkin A.S."/>
            <person name="Torralba M."/>
            <person name="Methe B."/>
            <person name="Sutton G.G."/>
            <person name="Nelson K.E."/>
        </authorList>
    </citation>
    <scope>NUCLEOTIDE SEQUENCE [LARGE SCALE GENOMIC DNA]</scope>
    <source>
        <strain evidence="2 3">HK385</strain>
    </source>
</reference>
<dbReference type="EMBL" id="AJSW01000025">
    <property type="protein sequence ID" value="EIJ70966.1"/>
    <property type="molecule type" value="Genomic_DNA"/>
</dbReference>
<dbReference type="Proteomes" id="UP000003016">
    <property type="component" value="Unassembled WGS sequence"/>
</dbReference>
<evidence type="ECO:0000313" key="3">
    <source>
        <dbReference type="Proteomes" id="UP000003016"/>
    </source>
</evidence>
<name>A0ABN0F0K5_HAEPH</name>
<organism evidence="2 3">
    <name type="scientific">Haemophilus parahaemolyticus HK385</name>
    <dbReference type="NCBI Taxonomy" id="1095744"/>
    <lineage>
        <taxon>Bacteria</taxon>
        <taxon>Pseudomonadati</taxon>
        <taxon>Pseudomonadota</taxon>
        <taxon>Gammaproteobacteria</taxon>
        <taxon>Pasteurellales</taxon>
        <taxon>Pasteurellaceae</taxon>
        <taxon>Haemophilus</taxon>
    </lineage>
</organism>
<dbReference type="Pfam" id="PF04860">
    <property type="entry name" value="Phage_portal"/>
    <property type="match status" value="1"/>
</dbReference>
<dbReference type="InterPro" id="IPR006430">
    <property type="entry name" value="Phage_portal_PBSX"/>
</dbReference>
<comment type="similarity">
    <text evidence="1">Belongs to the phage portal family. PBSX subfamily.</text>
</comment>
<protein>
    <submittedName>
        <fullName evidence="2">Phage portal protein, PBSX family</fullName>
    </submittedName>
</protein>
<accession>A0ABN0F0K5</accession>
<sequence length="344" mass="38436">MAKNKPKLTASSNKKSFSALPMPSSSFEDGYTVAPALDYVGLNFSDKYRIYEPPLNRWALAKLTHQNAQHCGILNSRAIMIANGYQSGGLSKMAMRALALNLIQFGDVGVLKLRNMFGEVVGLEVLSSLYLRRKKEGGYRYIIRRDLYDNQAQTVVDYAEEDVIFIKLYDPMQQVYGTPDYIGGIQAALLNSEATRFRRRYFANGSHLGFILYSTDPDMDDEMEEQIRESIANSKGVGNFKSMFVNIAGGHPDGLKVIPIGDTGKKDEFGTIKDVSAQDILTAHRYPASLAGIISHGGSFGDVEKIRNAYRLDEVLPMQEMIMDAINHDPDLTDTLRVRFKTDF</sequence>